<dbReference type="Pfam" id="PF01344">
    <property type="entry name" value="Kelch_1"/>
    <property type="match status" value="5"/>
</dbReference>
<evidence type="ECO:0008006" key="5">
    <source>
        <dbReference type="Google" id="ProtNLM"/>
    </source>
</evidence>
<name>A0A0E3ZHZ8_9BACT</name>
<dbReference type="KEGG" id="pko:PKOR_20245"/>
<protein>
    <recommendedName>
        <fullName evidence="5">Galactose oxidase</fullName>
    </recommendedName>
</protein>
<dbReference type="SMART" id="SM00612">
    <property type="entry name" value="Kelch"/>
    <property type="match status" value="5"/>
</dbReference>
<dbReference type="InterPro" id="IPR015915">
    <property type="entry name" value="Kelch-typ_b-propeller"/>
</dbReference>
<organism evidence="3 4">
    <name type="scientific">Pontibacter korlensis</name>
    <dbReference type="NCBI Taxonomy" id="400092"/>
    <lineage>
        <taxon>Bacteria</taxon>
        <taxon>Pseudomonadati</taxon>
        <taxon>Bacteroidota</taxon>
        <taxon>Cytophagia</taxon>
        <taxon>Cytophagales</taxon>
        <taxon>Hymenobacteraceae</taxon>
        <taxon>Pontibacter</taxon>
    </lineage>
</organism>
<dbReference type="STRING" id="400092.PKOR_20245"/>
<keyword evidence="4" id="KW-1185">Reference proteome</keyword>
<reference evidence="3 4" key="1">
    <citation type="journal article" date="2015" name="Sci. Rep.">
        <title>Unraveling adaptation of Pontibacter korlensis to radiation and infertility in desert through complete genome and comparative transcriptomic analysis.</title>
        <authorList>
            <person name="Dai J."/>
            <person name="Dai W."/>
            <person name="Qiu C."/>
            <person name="Yang Z."/>
            <person name="Zhang Y."/>
            <person name="Zhou M."/>
            <person name="Zhang L."/>
            <person name="Fang C."/>
            <person name="Gao Q."/>
            <person name="Yang Q."/>
            <person name="Li X."/>
            <person name="Wang Z."/>
            <person name="Wang Z."/>
            <person name="Jia Z."/>
            <person name="Chen X."/>
        </authorList>
    </citation>
    <scope>NUCLEOTIDE SEQUENCE [LARGE SCALE GENOMIC DNA]</scope>
    <source>
        <strain evidence="3 4">X14-1T</strain>
    </source>
</reference>
<evidence type="ECO:0000313" key="4">
    <source>
        <dbReference type="Proteomes" id="UP000033109"/>
    </source>
</evidence>
<sequence>MRCLTIALLLGAFTSCDSDEDTTDLLGDWQKASDFAGVSRSGAVAFTIGDMAYVGTGFDGNQRLTDFWQYDSNKGSWIRKASFPGTARNLAVSFTANGKGYVGTGFDGVNHLRDFWEYDPQTDTWTQIADFPGSARYGAVALSIDNKGYVGAGYDGNYQKDFWQYDPATGQWQERVGLGGAKRLNAFAFTYDGKGYIGGGINNGQFQSDFLEYDPVNDSWRKLKSLDENDRENEDYPSPRTSAVTLVINNRVFVVGGSNGSALADVWEYEPLGDLWVERYSFEGSAREGAVGFALGGFGYITTGQSSTYRFDDLWQFDPTIFSQD</sequence>
<dbReference type="Proteomes" id="UP000033109">
    <property type="component" value="Chromosome"/>
</dbReference>
<dbReference type="PATRIC" id="fig|400092.3.peg.4438"/>
<dbReference type="EMBL" id="CP009621">
    <property type="protein sequence ID" value="AKD05854.1"/>
    <property type="molecule type" value="Genomic_DNA"/>
</dbReference>
<evidence type="ECO:0000256" key="1">
    <source>
        <dbReference type="ARBA" id="ARBA00022441"/>
    </source>
</evidence>
<dbReference type="PANTHER" id="PTHR45632:SF3">
    <property type="entry name" value="KELCH-LIKE PROTEIN 32"/>
    <property type="match status" value="1"/>
</dbReference>
<evidence type="ECO:0000256" key="2">
    <source>
        <dbReference type="ARBA" id="ARBA00022737"/>
    </source>
</evidence>
<keyword evidence="2" id="KW-0677">Repeat</keyword>
<dbReference type="SUPFAM" id="SSF117281">
    <property type="entry name" value="Kelch motif"/>
    <property type="match status" value="2"/>
</dbReference>
<proteinExistence type="predicted"/>
<dbReference type="PROSITE" id="PS51257">
    <property type="entry name" value="PROKAR_LIPOPROTEIN"/>
    <property type="match status" value="1"/>
</dbReference>
<accession>A0A0E3ZHZ8</accession>
<dbReference type="OrthoDB" id="103335at2"/>
<dbReference type="HOGENOM" id="CLU_054483_0_0_10"/>
<gene>
    <name evidence="3" type="ORF">PKOR_20245</name>
</gene>
<dbReference type="AlphaFoldDB" id="A0A0E3ZHZ8"/>
<keyword evidence="1" id="KW-0880">Kelch repeat</keyword>
<dbReference type="PANTHER" id="PTHR45632">
    <property type="entry name" value="LD33804P"/>
    <property type="match status" value="1"/>
</dbReference>
<dbReference type="InterPro" id="IPR006652">
    <property type="entry name" value="Kelch_1"/>
</dbReference>
<evidence type="ECO:0000313" key="3">
    <source>
        <dbReference type="EMBL" id="AKD05854.1"/>
    </source>
</evidence>
<dbReference type="Gene3D" id="2.120.10.80">
    <property type="entry name" value="Kelch-type beta propeller"/>
    <property type="match status" value="2"/>
</dbReference>